<gene>
    <name evidence="3" type="ORF">AF72_11145</name>
    <name evidence="4" type="ORF">LPH55_04980</name>
</gene>
<dbReference type="AlphaFoldDB" id="Z9JG67"/>
<dbReference type="PATRIC" id="fig|1444770.3.peg.2634"/>
<comment type="caution">
    <text evidence="3">The sequence shown here is derived from an EMBL/GenBank/DDBJ whole genome shotgun (WGS) entry which is preliminary data.</text>
</comment>
<dbReference type="STRING" id="1444770.AF72_11145"/>
<name>Z9JG67_9GAMM</name>
<protein>
    <submittedName>
        <fullName evidence="4">ComF family protein</fullName>
    </submittedName>
    <submittedName>
        <fullName evidence="3">Competence protein ComF</fullName>
    </submittedName>
</protein>
<dbReference type="PANTHER" id="PTHR47505">
    <property type="entry name" value="DNA UTILIZATION PROTEIN YHGH"/>
    <property type="match status" value="1"/>
</dbReference>
<dbReference type="eggNOG" id="COG1040">
    <property type="taxonomic scope" value="Bacteria"/>
</dbReference>
<evidence type="ECO:0000313" key="3">
    <source>
        <dbReference type="EMBL" id="EWS77390.1"/>
    </source>
</evidence>
<evidence type="ECO:0000313" key="6">
    <source>
        <dbReference type="Proteomes" id="UP001430701"/>
    </source>
</evidence>
<reference evidence="4" key="2">
    <citation type="submission" date="2021-11" db="EMBL/GenBank/DDBJ databases">
        <title>Genome sequence of Xylella taiwanensis PLS432.</title>
        <authorList>
            <person name="Weng L.-W."/>
            <person name="Su C.-C."/>
            <person name="Tsai C.-W."/>
            <person name="Kuo C.-H."/>
        </authorList>
    </citation>
    <scope>NUCLEOTIDE SEQUENCE</scope>
    <source>
        <strain evidence="4">PLS432</strain>
    </source>
</reference>
<dbReference type="EMBL" id="JDSQ01000021">
    <property type="protein sequence ID" value="EWS77390.1"/>
    <property type="molecule type" value="Genomic_DNA"/>
</dbReference>
<dbReference type="InterPro" id="IPR051910">
    <property type="entry name" value="ComF/GntX_DNA_util-trans"/>
</dbReference>
<evidence type="ECO:0000313" key="5">
    <source>
        <dbReference type="Proteomes" id="UP000020406"/>
    </source>
</evidence>
<evidence type="ECO:0000256" key="1">
    <source>
        <dbReference type="ARBA" id="ARBA00008007"/>
    </source>
</evidence>
<dbReference type="InterPro" id="IPR000836">
    <property type="entry name" value="PRTase_dom"/>
</dbReference>
<dbReference type="CDD" id="cd06223">
    <property type="entry name" value="PRTases_typeI"/>
    <property type="match status" value="1"/>
</dbReference>
<evidence type="ECO:0000313" key="4">
    <source>
        <dbReference type="EMBL" id="MCD8472839.1"/>
    </source>
</evidence>
<evidence type="ECO:0000259" key="2">
    <source>
        <dbReference type="Pfam" id="PF18912"/>
    </source>
</evidence>
<dbReference type="GeneID" id="68899704"/>
<dbReference type="EMBL" id="JAJPPU010000002">
    <property type="protein sequence ID" value="MCD8472839.1"/>
    <property type="molecule type" value="Genomic_DNA"/>
</dbReference>
<dbReference type="Proteomes" id="UP001430701">
    <property type="component" value="Unassembled WGS sequence"/>
</dbReference>
<proteinExistence type="inferred from homology"/>
<accession>Z9JG67</accession>
<dbReference type="SUPFAM" id="SSF53271">
    <property type="entry name" value="PRTase-like"/>
    <property type="match status" value="1"/>
</dbReference>
<sequence>MKDTVNSNRNVWAERLLCWLLPSRCLACDEPGHHGKPLCTACQRLLPWMENACLRCAAPLRERERIHATCGRCLCDPPPLETVHAAFLYHWPINMFIPRFKFHQDLACGRLLADNMATAAQHWPRPQALVPVSLHHGRLRARGYDQALELARGVGTQLGLPCLPALRRVHATRPQSELDASKRRSNLHNAFIPVHPVPAHVALVDDVMTTGATLHAAARALRHIGVTRIDAWICARVP</sequence>
<dbReference type="PANTHER" id="PTHR47505:SF1">
    <property type="entry name" value="DNA UTILIZATION PROTEIN YHGH"/>
    <property type="match status" value="1"/>
</dbReference>
<feature type="domain" description="Double zinc ribbon" evidence="2">
    <location>
        <begin position="17"/>
        <end position="74"/>
    </location>
</feature>
<dbReference type="Proteomes" id="UP000020406">
    <property type="component" value="Unassembled WGS sequence"/>
</dbReference>
<dbReference type="InterPro" id="IPR044005">
    <property type="entry name" value="DZR_2"/>
</dbReference>
<dbReference type="Pfam" id="PF18912">
    <property type="entry name" value="DZR_2"/>
    <property type="match status" value="1"/>
</dbReference>
<dbReference type="KEGG" id="xtw:AB672_00240"/>
<dbReference type="RefSeq" id="WP_038272305.1">
    <property type="nucleotide sequence ID" value="NZ_CP053627.1"/>
</dbReference>
<keyword evidence="6" id="KW-1185">Reference proteome</keyword>
<reference evidence="3 5" key="1">
    <citation type="journal article" date="2014" name="Genome Announc.">
        <title>Draft Genome Sequence of Xylella fastidiosa Pear Leaf Scorch Strain in Taiwan.</title>
        <authorList>
            <person name="Su C.C."/>
            <person name="Deng W.L."/>
            <person name="Jan F.J."/>
            <person name="Chang C.J."/>
            <person name="Huang H."/>
            <person name="Chen J."/>
        </authorList>
    </citation>
    <scope>NUCLEOTIDE SEQUENCE [LARGE SCALE GENOMIC DNA]</scope>
    <source>
        <strain evidence="3 5">PLS229</strain>
    </source>
</reference>
<dbReference type="InterPro" id="IPR029057">
    <property type="entry name" value="PRTase-like"/>
</dbReference>
<comment type="similarity">
    <text evidence="1">Belongs to the ComF/GntX family.</text>
</comment>
<dbReference type="OrthoDB" id="9793412at2"/>
<organism evidence="3 5">
    <name type="scientific">Xylella taiwanensis</name>
    <dbReference type="NCBI Taxonomy" id="1444770"/>
    <lineage>
        <taxon>Bacteria</taxon>
        <taxon>Pseudomonadati</taxon>
        <taxon>Pseudomonadota</taxon>
        <taxon>Gammaproteobacteria</taxon>
        <taxon>Lysobacterales</taxon>
        <taxon>Lysobacteraceae</taxon>
        <taxon>Xylella</taxon>
    </lineage>
</organism>
<dbReference type="Gene3D" id="3.40.50.2020">
    <property type="match status" value="1"/>
</dbReference>